<dbReference type="AlphaFoldDB" id="A0A2T0R077"/>
<dbReference type="Proteomes" id="UP000238083">
    <property type="component" value="Unassembled WGS sequence"/>
</dbReference>
<sequence length="338" mass="35198">MMAPVSDAIRPLRITALAGGVGGARFLRGLLNHLAAAQDPVRRDARVTVISNTADDITLHGLRISPDLDSVMYTLGGGIDEVRGWGRAEESSGVAAELAVYGAEPSWFTLGDKDIATHLVRTRMLAEGATLSQVTARLCERWQPGVRLLPMTDDVVETHVDLAGPDGSTRRVHFQEWWVRLHAAVPALAIEPVGAAAATPAPGVLEAVRDADVVVLPPSNPVVSIGTILQVPGIRDALAATAAPVVGVSPVIGGAPVRGMADACLAAIGVPTTAAAVAGLYADFLDGWLVAEEDEPPVRAGLHVRRRPLLMSDPRATADLAGAALDLALELVDAERAA</sequence>
<dbReference type="EMBL" id="PVZF01000010">
    <property type="protein sequence ID" value="PRY12513.1"/>
    <property type="molecule type" value="Genomic_DNA"/>
</dbReference>
<keyword evidence="2" id="KW-0460">Magnesium</keyword>
<dbReference type="PANTHER" id="PTHR43007">
    <property type="entry name" value="2-PHOSPHO-L-LACTATE TRANSFERASE"/>
    <property type="match status" value="1"/>
</dbReference>
<reference evidence="3 4" key="1">
    <citation type="submission" date="2018-03" db="EMBL/GenBank/DDBJ databases">
        <title>Genomic Encyclopedia of Archaeal and Bacterial Type Strains, Phase II (KMG-II): from individual species to whole genera.</title>
        <authorList>
            <person name="Goeker M."/>
        </authorList>
    </citation>
    <scope>NUCLEOTIDE SEQUENCE [LARGE SCALE GENOMIC DNA]</scope>
    <source>
        <strain evidence="3 4">DSM 19711</strain>
    </source>
</reference>
<evidence type="ECO:0000256" key="1">
    <source>
        <dbReference type="ARBA" id="ARBA00022679"/>
    </source>
</evidence>
<dbReference type="Gene3D" id="1.10.8.240">
    <property type="entry name" value="CofD-like domain"/>
    <property type="match status" value="1"/>
</dbReference>
<dbReference type="GO" id="GO:0043743">
    <property type="term" value="F:LPPG:FO 2-phospho-L-lactate transferase activity"/>
    <property type="evidence" value="ECO:0007669"/>
    <property type="project" value="InterPro"/>
</dbReference>
<evidence type="ECO:0000313" key="3">
    <source>
        <dbReference type="EMBL" id="PRY12513.1"/>
    </source>
</evidence>
<dbReference type="SUPFAM" id="SSF142338">
    <property type="entry name" value="CofD-like"/>
    <property type="match status" value="1"/>
</dbReference>
<protein>
    <submittedName>
        <fullName evidence="3">LPPG:FO 2-phospho-L-lactate transferase</fullName>
    </submittedName>
</protein>
<dbReference type="Pfam" id="PF01933">
    <property type="entry name" value="CofD"/>
    <property type="match status" value="1"/>
</dbReference>
<dbReference type="GO" id="GO:0000287">
    <property type="term" value="F:magnesium ion binding"/>
    <property type="evidence" value="ECO:0007669"/>
    <property type="project" value="InterPro"/>
</dbReference>
<accession>A0A2T0R077</accession>
<organism evidence="3 4">
    <name type="scientific">Kineococcus rhizosphaerae</name>
    <dbReference type="NCBI Taxonomy" id="559628"/>
    <lineage>
        <taxon>Bacteria</taxon>
        <taxon>Bacillati</taxon>
        <taxon>Actinomycetota</taxon>
        <taxon>Actinomycetes</taxon>
        <taxon>Kineosporiales</taxon>
        <taxon>Kineosporiaceae</taxon>
        <taxon>Kineococcus</taxon>
    </lineage>
</organism>
<evidence type="ECO:0000313" key="4">
    <source>
        <dbReference type="Proteomes" id="UP000238083"/>
    </source>
</evidence>
<dbReference type="NCBIfam" id="TIGR01819">
    <property type="entry name" value="F420_cofD"/>
    <property type="match status" value="1"/>
</dbReference>
<dbReference type="InterPro" id="IPR010115">
    <property type="entry name" value="FbiA/CofD"/>
</dbReference>
<dbReference type="HAMAP" id="MF_01257">
    <property type="entry name" value="CofD"/>
    <property type="match status" value="1"/>
</dbReference>
<name>A0A2T0R077_9ACTN</name>
<dbReference type="Gene3D" id="3.40.50.10680">
    <property type="entry name" value="CofD-like domains"/>
    <property type="match status" value="1"/>
</dbReference>
<proteinExistence type="inferred from homology"/>
<comment type="caution">
    <text evidence="3">The sequence shown here is derived from an EMBL/GenBank/DDBJ whole genome shotgun (WGS) entry which is preliminary data.</text>
</comment>
<keyword evidence="4" id="KW-1185">Reference proteome</keyword>
<dbReference type="PANTHER" id="PTHR43007:SF1">
    <property type="entry name" value="2-PHOSPHO-L-LACTATE TRANSFERASE"/>
    <property type="match status" value="1"/>
</dbReference>
<dbReference type="InterPro" id="IPR002882">
    <property type="entry name" value="CofD"/>
</dbReference>
<evidence type="ECO:0000256" key="2">
    <source>
        <dbReference type="ARBA" id="ARBA00022842"/>
    </source>
</evidence>
<keyword evidence="1 3" id="KW-0808">Transferase</keyword>
<gene>
    <name evidence="3" type="ORF">CLV37_11073</name>
</gene>
<dbReference type="InterPro" id="IPR038136">
    <property type="entry name" value="CofD-like_dom_sf"/>
</dbReference>